<evidence type="ECO:0000313" key="2">
    <source>
        <dbReference type="Proteomes" id="UP001147700"/>
    </source>
</evidence>
<evidence type="ECO:0008006" key="3">
    <source>
        <dbReference type="Google" id="ProtNLM"/>
    </source>
</evidence>
<keyword evidence="2" id="KW-1185">Reference proteome</keyword>
<dbReference type="EMBL" id="JAPCID010000025">
    <property type="protein sequence ID" value="MDA0139414.1"/>
    <property type="molecule type" value="Genomic_DNA"/>
</dbReference>
<dbReference type="RefSeq" id="WP_202958031.1">
    <property type="nucleotide sequence ID" value="NZ_JAPCID010000025.1"/>
</dbReference>
<dbReference type="SUPFAM" id="SSF88659">
    <property type="entry name" value="Sigma3 and sigma4 domains of RNA polymerase sigma factors"/>
    <property type="match status" value="1"/>
</dbReference>
<accession>A0ABT4RLI0</accession>
<protein>
    <recommendedName>
        <fullName evidence="3">Sigma-70 family RNA polymerase sigma factor</fullName>
    </recommendedName>
</protein>
<organism evidence="1 2">
    <name type="scientific">Solirubrobacter deserti</name>
    <dbReference type="NCBI Taxonomy" id="2282478"/>
    <lineage>
        <taxon>Bacteria</taxon>
        <taxon>Bacillati</taxon>
        <taxon>Actinomycetota</taxon>
        <taxon>Thermoleophilia</taxon>
        <taxon>Solirubrobacterales</taxon>
        <taxon>Solirubrobacteraceae</taxon>
        <taxon>Solirubrobacter</taxon>
    </lineage>
</organism>
<dbReference type="Proteomes" id="UP001147700">
    <property type="component" value="Unassembled WGS sequence"/>
</dbReference>
<evidence type="ECO:0000313" key="1">
    <source>
        <dbReference type="EMBL" id="MDA0139414.1"/>
    </source>
</evidence>
<name>A0ABT4RLI0_9ACTN</name>
<gene>
    <name evidence="1" type="ORF">OJ962_18065</name>
</gene>
<sequence>MSPAVSRGRRAEIADFFSANHRRLERRIGYLMPGSGNVVVDDACAYAWMQLVRRDDVALDRRGFAWLSTVALHEAWRMAREDRERPAGLFWPDRELEHELPDPAGLDGDPLHQALAAELHRERVKSLDALKPPQRQALGLQALGYGYHEIAALNASSYTAVNRRLSEGRAQLRRAEGANFS</sequence>
<dbReference type="Gene3D" id="1.10.10.10">
    <property type="entry name" value="Winged helix-like DNA-binding domain superfamily/Winged helix DNA-binding domain"/>
    <property type="match status" value="1"/>
</dbReference>
<proteinExistence type="predicted"/>
<reference evidence="1" key="1">
    <citation type="submission" date="2022-10" db="EMBL/GenBank/DDBJ databases">
        <title>The WGS of Solirubrobacter sp. CPCC 204708.</title>
        <authorList>
            <person name="Jiang Z."/>
        </authorList>
    </citation>
    <scope>NUCLEOTIDE SEQUENCE</scope>
    <source>
        <strain evidence="1">CPCC 204708</strain>
    </source>
</reference>
<comment type="caution">
    <text evidence="1">The sequence shown here is derived from an EMBL/GenBank/DDBJ whole genome shotgun (WGS) entry which is preliminary data.</text>
</comment>
<dbReference type="InterPro" id="IPR013324">
    <property type="entry name" value="RNA_pol_sigma_r3/r4-like"/>
</dbReference>
<dbReference type="InterPro" id="IPR036388">
    <property type="entry name" value="WH-like_DNA-bd_sf"/>
</dbReference>